<dbReference type="AlphaFoldDB" id="A0AAP2GLN0"/>
<keyword evidence="2" id="KW-1185">Reference proteome</keyword>
<sequence length="86" mass="9748">MIHVTITETDSTPLGDMAELTLDKSFEPAIGMILMDEDSQTWEVTGTLHDVKRTTGDDLTSKRWTFQCRPVNTDKPLHTGDYKLIH</sequence>
<protein>
    <submittedName>
        <fullName evidence="1">Uncharacterized protein</fullName>
    </submittedName>
</protein>
<reference evidence="1 2" key="1">
    <citation type="submission" date="2021-05" db="EMBL/GenBank/DDBJ databases">
        <title>A Polyphasic approach of four new species of the genus Ohtaekwangia: Ohtaekwangia histidinii sp. nov., Ohtaekwangia cretensis sp. nov., Ohtaekwangia indiensis sp. nov., Ohtaekwangia reichenbachii sp. nov. from diverse environment.</title>
        <authorList>
            <person name="Octaviana S."/>
        </authorList>
    </citation>
    <scope>NUCLEOTIDE SEQUENCE [LARGE SCALE GENOMIC DNA]</scope>
    <source>
        <strain evidence="1 2">PWU4</strain>
    </source>
</reference>
<dbReference type="Proteomes" id="UP001319200">
    <property type="component" value="Unassembled WGS sequence"/>
</dbReference>
<name>A0AAP2GLN0_9BACT</name>
<dbReference type="RefSeq" id="WP_254169286.1">
    <property type="nucleotide sequence ID" value="NZ_JAHESF010000044.1"/>
</dbReference>
<gene>
    <name evidence="1" type="ORF">KK083_27150</name>
</gene>
<evidence type="ECO:0000313" key="1">
    <source>
        <dbReference type="EMBL" id="MBT1700596.1"/>
    </source>
</evidence>
<accession>A0AAP2GLN0</accession>
<comment type="caution">
    <text evidence="1">The sequence shown here is derived from an EMBL/GenBank/DDBJ whole genome shotgun (WGS) entry which is preliminary data.</text>
</comment>
<organism evidence="1 2">
    <name type="scientific">Chryseosolibacter histidini</name>
    <dbReference type="NCBI Taxonomy" id="2782349"/>
    <lineage>
        <taxon>Bacteria</taxon>
        <taxon>Pseudomonadati</taxon>
        <taxon>Bacteroidota</taxon>
        <taxon>Cytophagia</taxon>
        <taxon>Cytophagales</taxon>
        <taxon>Chryseotaleaceae</taxon>
        <taxon>Chryseosolibacter</taxon>
    </lineage>
</organism>
<evidence type="ECO:0000313" key="2">
    <source>
        <dbReference type="Proteomes" id="UP001319200"/>
    </source>
</evidence>
<dbReference type="EMBL" id="JAHESF010000044">
    <property type="protein sequence ID" value="MBT1700596.1"/>
    <property type="molecule type" value="Genomic_DNA"/>
</dbReference>
<proteinExistence type="predicted"/>